<accession>A0AA39PA47</accession>
<comment type="caution">
    <text evidence="1">The sequence shown here is derived from an EMBL/GenBank/DDBJ whole genome shotgun (WGS) entry which is preliminary data.</text>
</comment>
<keyword evidence="2" id="KW-1185">Reference proteome</keyword>
<dbReference type="EMBL" id="JAUEPU010000081">
    <property type="protein sequence ID" value="KAK0480412.1"/>
    <property type="molecule type" value="Genomic_DNA"/>
</dbReference>
<name>A0AA39PA47_9AGAR</name>
<gene>
    <name evidence="1" type="ORF">EDD18DRAFT_1113512</name>
</gene>
<evidence type="ECO:0000313" key="1">
    <source>
        <dbReference type="EMBL" id="KAK0480412.1"/>
    </source>
</evidence>
<organism evidence="1 2">
    <name type="scientific">Armillaria luteobubalina</name>
    <dbReference type="NCBI Taxonomy" id="153913"/>
    <lineage>
        <taxon>Eukaryota</taxon>
        <taxon>Fungi</taxon>
        <taxon>Dikarya</taxon>
        <taxon>Basidiomycota</taxon>
        <taxon>Agaricomycotina</taxon>
        <taxon>Agaricomycetes</taxon>
        <taxon>Agaricomycetidae</taxon>
        <taxon>Agaricales</taxon>
        <taxon>Marasmiineae</taxon>
        <taxon>Physalacriaceae</taxon>
        <taxon>Armillaria</taxon>
    </lineage>
</organism>
<reference evidence="1" key="1">
    <citation type="submission" date="2023-06" db="EMBL/GenBank/DDBJ databases">
        <authorList>
            <consortium name="Lawrence Berkeley National Laboratory"/>
            <person name="Ahrendt S."/>
            <person name="Sahu N."/>
            <person name="Indic B."/>
            <person name="Wong-Bajracharya J."/>
            <person name="Merenyi Z."/>
            <person name="Ke H.-M."/>
            <person name="Monk M."/>
            <person name="Kocsube S."/>
            <person name="Drula E."/>
            <person name="Lipzen A."/>
            <person name="Balint B."/>
            <person name="Henrissat B."/>
            <person name="Andreopoulos B."/>
            <person name="Martin F.M."/>
            <person name="Harder C.B."/>
            <person name="Rigling D."/>
            <person name="Ford K.L."/>
            <person name="Foster G.D."/>
            <person name="Pangilinan J."/>
            <person name="Papanicolaou A."/>
            <person name="Barry K."/>
            <person name="LaButti K."/>
            <person name="Viragh M."/>
            <person name="Koriabine M."/>
            <person name="Yan M."/>
            <person name="Riley R."/>
            <person name="Champramary S."/>
            <person name="Plett K.L."/>
            <person name="Tsai I.J."/>
            <person name="Slot J."/>
            <person name="Sipos G."/>
            <person name="Plett J."/>
            <person name="Nagy L.G."/>
            <person name="Grigoriev I.V."/>
        </authorList>
    </citation>
    <scope>NUCLEOTIDE SEQUENCE</scope>
    <source>
        <strain evidence="1">HWK02</strain>
    </source>
</reference>
<dbReference type="AlphaFoldDB" id="A0AA39PA47"/>
<sequence length="246" mass="27915">MAVYDSTSLYRSLSHETGIPQCSKPKNNLHQWFGPHAAPPTPEITTSYLHYQPETEANCFELVISTPEMRRAACKYAHKGHIFMDLTFGFCAAHCLLAIILTLNEHCEGIPIAFLIFTATKDANTVYTDYGTAIILELLKKMKEGLGQNKVGEFIHFFVATIDMDPHENKALTTNHPGIFILICIFHVWQAWRNELTHFLCQVPKGDMHQTLYNSEVTYFATLAQSHDPIEKKQASRAQSFLAYFT</sequence>
<protein>
    <recommendedName>
        <fullName evidence="3">MULE transposase domain-containing protein</fullName>
    </recommendedName>
</protein>
<evidence type="ECO:0000313" key="2">
    <source>
        <dbReference type="Proteomes" id="UP001175228"/>
    </source>
</evidence>
<dbReference type="Proteomes" id="UP001175228">
    <property type="component" value="Unassembled WGS sequence"/>
</dbReference>
<evidence type="ECO:0008006" key="3">
    <source>
        <dbReference type="Google" id="ProtNLM"/>
    </source>
</evidence>
<proteinExistence type="predicted"/>